<name>A0ABS8S346_DATST</name>
<dbReference type="SUPFAM" id="SSF101386">
    <property type="entry name" value="all-alpha NTP pyrophosphatases"/>
    <property type="match status" value="1"/>
</dbReference>
<dbReference type="EMBL" id="JACEIK010000204">
    <property type="protein sequence ID" value="MCD7452274.1"/>
    <property type="molecule type" value="Genomic_DNA"/>
</dbReference>
<dbReference type="InterPro" id="IPR025984">
    <property type="entry name" value="DCTPP"/>
</dbReference>
<protein>
    <submittedName>
        <fullName evidence="2">Uncharacterized protein</fullName>
    </submittedName>
</protein>
<organism evidence="2 3">
    <name type="scientific">Datura stramonium</name>
    <name type="common">Jimsonweed</name>
    <name type="synonym">Common thornapple</name>
    <dbReference type="NCBI Taxonomy" id="4076"/>
    <lineage>
        <taxon>Eukaryota</taxon>
        <taxon>Viridiplantae</taxon>
        <taxon>Streptophyta</taxon>
        <taxon>Embryophyta</taxon>
        <taxon>Tracheophyta</taxon>
        <taxon>Spermatophyta</taxon>
        <taxon>Magnoliopsida</taxon>
        <taxon>eudicotyledons</taxon>
        <taxon>Gunneridae</taxon>
        <taxon>Pentapetalae</taxon>
        <taxon>asterids</taxon>
        <taxon>lamiids</taxon>
        <taxon>Solanales</taxon>
        <taxon>Solanaceae</taxon>
        <taxon>Solanoideae</taxon>
        <taxon>Datureae</taxon>
        <taxon>Datura</taxon>
    </lineage>
</organism>
<dbReference type="Proteomes" id="UP000823775">
    <property type="component" value="Unassembled WGS sequence"/>
</dbReference>
<dbReference type="Gene3D" id="1.10.287.1080">
    <property type="entry name" value="MazG-like"/>
    <property type="match status" value="1"/>
</dbReference>
<dbReference type="PANTHER" id="PTHR14552:SF21">
    <property type="entry name" value="DCTP PYROPHOSPHATASE 1"/>
    <property type="match status" value="1"/>
</dbReference>
<dbReference type="CDD" id="cd11537">
    <property type="entry name" value="NTP-PPase_RS21-C6_like"/>
    <property type="match status" value="1"/>
</dbReference>
<sequence>MDDFAKERDPEKFHSPRNLLLALWKGEVPRFADWKENEKIHLGEELSDVLLYLVRLSDICGIDLVKLLFWYRRRRHKESRRKQHSARQTPGIRSRMPSGGGVLAVHGGSFSDVEKCYGEFRECDLCGEECLKIGFWVHGTWALLHLREFARLSLPYGQCVDMFYNDAQWEGVIFDRKEGDEERRIYFPDMGDEMESATDKKALVFSSTDIWRKLVKEVVLDYTKLTIKQFLTRTPQPHGSQFPEFSVALSLKIRRATETYFDNLNAPLRKWWLYLVNSSRQNEESVSPHDFFVIPHFVVDDTFILSGTKSDPGFGDSKSVGRPLRRRKKFEGARPQW</sequence>
<evidence type="ECO:0000313" key="2">
    <source>
        <dbReference type="EMBL" id="MCD7452274.1"/>
    </source>
</evidence>
<accession>A0ABS8S346</accession>
<feature type="region of interest" description="Disordered" evidence="1">
    <location>
        <begin position="314"/>
        <end position="337"/>
    </location>
</feature>
<keyword evidence="3" id="KW-1185">Reference proteome</keyword>
<reference evidence="2 3" key="1">
    <citation type="journal article" date="2021" name="BMC Genomics">
        <title>Datura genome reveals duplications of psychoactive alkaloid biosynthetic genes and high mutation rate following tissue culture.</title>
        <authorList>
            <person name="Rajewski A."/>
            <person name="Carter-House D."/>
            <person name="Stajich J."/>
            <person name="Litt A."/>
        </authorList>
    </citation>
    <scope>NUCLEOTIDE SEQUENCE [LARGE SCALE GENOMIC DNA]</scope>
    <source>
        <strain evidence="2">AR-01</strain>
    </source>
</reference>
<dbReference type="PANTHER" id="PTHR14552">
    <property type="match status" value="1"/>
</dbReference>
<proteinExistence type="predicted"/>
<evidence type="ECO:0000313" key="3">
    <source>
        <dbReference type="Proteomes" id="UP000823775"/>
    </source>
</evidence>
<comment type="caution">
    <text evidence="2">The sequence shown here is derived from an EMBL/GenBank/DDBJ whole genome shotgun (WGS) entry which is preliminary data.</text>
</comment>
<evidence type="ECO:0000256" key="1">
    <source>
        <dbReference type="SAM" id="MobiDB-lite"/>
    </source>
</evidence>
<gene>
    <name evidence="2" type="ORF">HAX54_016106</name>
</gene>